<proteinExistence type="predicted"/>
<accession>A0A854A1N2</accession>
<gene>
    <name evidence="1" type="ORF">BOH74_03425</name>
</gene>
<protein>
    <submittedName>
        <fullName evidence="1">Uncharacterized protein</fullName>
    </submittedName>
</protein>
<name>A0A854A1N2_9PSED</name>
<comment type="caution">
    <text evidence="1">The sequence shown here is derived from an EMBL/GenBank/DDBJ whole genome shotgun (WGS) entry which is preliminary data.</text>
</comment>
<dbReference type="RefSeq" id="WP_073508929.1">
    <property type="nucleotide sequence ID" value="NZ_MPJD01000004.1"/>
</dbReference>
<evidence type="ECO:0000313" key="1">
    <source>
        <dbReference type="EMBL" id="OKA28513.1"/>
    </source>
</evidence>
<dbReference type="EMBL" id="MPJD01000004">
    <property type="protein sequence ID" value="OKA28513.1"/>
    <property type="molecule type" value="Genomic_DNA"/>
</dbReference>
<sequence length="238" mass="27461">MPCEYFKYINLLEVYDQLEEFSFFTGPDLSNIQYQFGESLSWCFEELSYAAFTECEEDAWKAFPAAEVADAVGSLIKADLERIAKVAEISIPSRRASGRTAIGKLTILSIHASFGDFDYWQKTSLMVYQYDLLCWLYSKNKIEEAFEVYELIIQNRGDIAADFALSAVSAEKSELARERARKRHAPTNKIKLDLLAEWGRTSKEYKSRADFCRIVAQREGLLYRTVYDWIARHDRDSA</sequence>
<dbReference type="AlphaFoldDB" id="A0A854A1N2"/>
<organism evidence="1 2">
    <name type="scientific">Pseudomonas versuta</name>
    <dbReference type="NCBI Taxonomy" id="1788301"/>
    <lineage>
        <taxon>Bacteria</taxon>
        <taxon>Pseudomonadati</taxon>
        <taxon>Pseudomonadota</taxon>
        <taxon>Gammaproteobacteria</taxon>
        <taxon>Pseudomonadales</taxon>
        <taxon>Pseudomonadaceae</taxon>
        <taxon>Pseudomonas</taxon>
    </lineage>
</organism>
<evidence type="ECO:0000313" key="2">
    <source>
        <dbReference type="Proteomes" id="UP000185990"/>
    </source>
</evidence>
<reference evidence="1 2" key="1">
    <citation type="submission" date="2016-11" db="EMBL/GenBank/DDBJ databases">
        <title>Draft genome of Pseudomonas versuta A4R1.12.</title>
        <authorList>
            <person name="See-Too W.-S."/>
        </authorList>
    </citation>
    <scope>NUCLEOTIDE SEQUENCE [LARGE SCALE GENOMIC DNA]</scope>
    <source>
        <strain evidence="1 2">A4R1.12</strain>
    </source>
</reference>
<dbReference type="Proteomes" id="UP000185990">
    <property type="component" value="Unassembled WGS sequence"/>
</dbReference>